<protein>
    <submittedName>
        <fullName evidence="1">Uncharacterized protein</fullName>
    </submittedName>
</protein>
<dbReference type="EMBL" id="AFFK01014592">
    <property type="status" value="NOT_ANNOTATED_CDS"/>
    <property type="molecule type" value="Genomic_DNA"/>
</dbReference>
<dbReference type="EnsemblMetazoa" id="SMAR001020-RA">
    <property type="protein sequence ID" value="SMAR001020-PA"/>
    <property type="gene ID" value="SMAR001020"/>
</dbReference>
<dbReference type="Proteomes" id="UP000014500">
    <property type="component" value="Unassembled WGS sequence"/>
</dbReference>
<reference evidence="1" key="2">
    <citation type="submission" date="2015-02" db="UniProtKB">
        <authorList>
            <consortium name="EnsemblMetazoa"/>
        </authorList>
    </citation>
    <scope>IDENTIFICATION</scope>
</reference>
<keyword evidence="2" id="KW-1185">Reference proteome</keyword>
<accession>T1IJF3</accession>
<sequence length="78" mass="9142">MLKFNNCVDLVILYRFTVPKRISCYTKFMFHLHILLACMHINHCYTRFAFDGATPNKFAMTSFDMFYNLSVVTTSATQ</sequence>
<organism evidence="1 2">
    <name type="scientific">Strigamia maritima</name>
    <name type="common">European centipede</name>
    <name type="synonym">Geophilus maritimus</name>
    <dbReference type="NCBI Taxonomy" id="126957"/>
    <lineage>
        <taxon>Eukaryota</taxon>
        <taxon>Metazoa</taxon>
        <taxon>Ecdysozoa</taxon>
        <taxon>Arthropoda</taxon>
        <taxon>Myriapoda</taxon>
        <taxon>Chilopoda</taxon>
        <taxon>Pleurostigmophora</taxon>
        <taxon>Geophilomorpha</taxon>
        <taxon>Linotaeniidae</taxon>
        <taxon>Strigamia</taxon>
    </lineage>
</organism>
<proteinExistence type="predicted"/>
<dbReference type="HOGENOM" id="CLU_2625108_0_0_1"/>
<name>T1IJF3_STRMM</name>
<dbReference type="AlphaFoldDB" id="T1IJF3"/>
<evidence type="ECO:0000313" key="2">
    <source>
        <dbReference type="Proteomes" id="UP000014500"/>
    </source>
</evidence>
<reference evidence="2" key="1">
    <citation type="submission" date="2011-05" db="EMBL/GenBank/DDBJ databases">
        <authorList>
            <person name="Richards S.R."/>
            <person name="Qu J."/>
            <person name="Jiang H."/>
            <person name="Jhangiani S.N."/>
            <person name="Agravi P."/>
            <person name="Goodspeed R."/>
            <person name="Gross S."/>
            <person name="Mandapat C."/>
            <person name="Jackson L."/>
            <person name="Mathew T."/>
            <person name="Pu L."/>
            <person name="Thornton R."/>
            <person name="Saada N."/>
            <person name="Wilczek-Boney K.B."/>
            <person name="Lee S."/>
            <person name="Kovar C."/>
            <person name="Wu Y."/>
            <person name="Scherer S.E."/>
            <person name="Worley K.C."/>
            <person name="Muzny D.M."/>
            <person name="Gibbs R."/>
        </authorList>
    </citation>
    <scope>NUCLEOTIDE SEQUENCE</scope>
    <source>
        <strain evidence="2">Brora</strain>
    </source>
</reference>
<evidence type="ECO:0000313" key="1">
    <source>
        <dbReference type="EnsemblMetazoa" id="SMAR001020-PA"/>
    </source>
</evidence>